<evidence type="ECO:0000259" key="2">
    <source>
        <dbReference type="PROSITE" id="PS50075"/>
    </source>
</evidence>
<sequence>MNHEAEARRIAAEALQAQAPLSIDDTMASLPQWDSLSHMRVILELEAALGRQLSVEEIMSVTSVRSIAGLLAAGQGGEGSDNGPAEAIDSPNRDC</sequence>
<keyword evidence="4" id="KW-1185">Reference proteome</keyword>
<comment type="caution">
    <text evidence="3">The sequence shown here is derived from an EMBL/GenBank/DDBJ whole genome shotgun (WGS) entry which is preliminary data.</text>
</comment>
<dbReference type="Pfam" id="PF00550">
    <property type="entry name" value="PP-binding"/>
    <property type="match status" value="1"/>
</dbReference>
<gene>
    <name evidence="3" type="ORF">DFR52_102385</name>
</gene>
<name>A0A317PN90_9HYPH</name>
<organism evidence="3 4">
    <name type="scientific">Hoeflea marina</name>
    <dbReference type="NCBI Taxonomy" id="274592"/>
    <lineage>
        <taxon>Bacteria</taxon>
        <taxon>Pseudomonadati</taxon>
        <taxon>Pseudomonadota</taxon>
        <taxon>Alphaproteobacteria</taxon>
        <taxon>Hyphomicrobiales</taxon>
        <taxon>Rhizobiaceae</taxon>
        <taxon>Hoeflea</taxon>
    </lineage>
</organism>
<dbReference type="PROSITE" id="PS50075">
    <property type="entry name" value="CARRIER"/>
    <property type="match status" value="1"/>
</dbReference>
<dbReference type="OrthoDB" id="9811033at2"/>
<dbReference type="SUPFAM" id="SSF47336">
    <property type="entry name" value="ACP-like"/>
    <property type="match status" value="1"/>
</dbReference>
<reference evidence="3 4" key="1">
    <citation type="submission" date="2018-05" db="EMBL/GenBank/DDBJ databases">
        <title>Genomic Encyclopedia of Type Strains, Phase IV (KMG-IV): sequencing the most valuable type-strain genomes for metagenomic binning, comparative biology and taxonomic classification.</title>
        <authorList>
            <person name="Goeker M."/>
        </authorList>
    </citation>
    <scope>NUCLEOTIDE SEQUENCE [LARGE SCALE GENOMIC DNA]</scope>
    <source>
        <strain evidence="3 4">DSM 16791</strain>
    </source>
</reference>
<proteinExistence type="predicted"/>
<accession>A0A317PN90</accession>
<evidence type="ECO:0000313" key="4">
    <source>
        <dbReference type="Proteomes" id="UP000246352"/>
    </source>
</evidence>
<evidence type="ECO:0000256" key="1">
    <source>
        <dbReference type="SAM" id="MobiDB-lite"/>
    </source>
</evidence>
<protein>
    <submittedName>
        <fullName evidence="3">Acyl carrier protein</fullName>
    </submittedName>
</protein>
<evidence type="ECO:0000313" key="3">
    <source>
        <dbReference type="EMBL" id="PWW01721.1"/>
    </source>
</evidence>
<dbReference type="InterPro" id="IPR009081">
    <property type="entry name" value="PP-bd_ACP"/>
</dbReference>
<feature type="domain" description="Carrier" evidence="2">
    <location>
        <begin position="1"/>
        <end position="75"/>
    </location>
</feature>
<dbReference type="InterPro" id="IPR036736">
    <property type="entry name" value="ACP-like_sf"/>
</dbReference>
<dbReference type="Proteomes" id="UP000246352">
    <property type="component" value="Unassembled WGS sequence"/>
</dbReference>
<dbReference type="RefSeq" id="WP_158284903.1">
    <property type="nucleotide sequence ID" value="NZ_QGTR01000002.1"/>
</dbReference>
<dbReference type="AlphaFoldDB" id="A0A317PN90"/>
<dbReference type="EMBL" id="QGTR01000002">
    <property type="protein sequence ID" value="PWW01721.1"/>
    <property type="molecule type" value="Genomic_DNA"/>
</dbReference>
<feature type="region of interest" description="Disordered" evidence="1">
    <location>
        <begin position="73"/>
        <end position="95"/>
    </location>
</feature>
<dbReference type="Gene3D" id="1.10.1200.10">
    <property type="entry name" value="ACP-like"/>
    <property type="match status" value="1"/>
</dbReference>